<gene>
    <name evidence="1" type="ORF">ABC228_06585</name>
</gene>
<dbReference type="GO" id="GO:0004519">
    <property type="term" value="F:endonuclease activity"/>
    <property type="evidence" value="ECO:0007669"/>
    <property type="project" value="UniProtKB-KW"/>
</dbReference>
<dbReference type="EC" id="3.1.21.-" evidence="1"/>
<proteinExistence type="predicted"/>
<keyword evidence="1" id="KW-0378">Hydrolase</keyword>
<dbReference type="RefSeq" id="WP_345824314.1">
    <property type="nucleotide sequence ID" value="NZ_JBDIML010000002.1"/>
</dbReference>
<dbReference type="CDD" id="cd22316">
    <property type="entry name" value="BspD6I-like"/>
    <property type="match status" value="1"/>
</dbReference>
<dbReference type="GO" id="GO:0016787">
    <property type="term" value="F:hydrolase activity"/>
    <property type="evidence" value="ECO:0007669"/>
    <property type="project" value="UniProtKB-KW"/>
</dbReference>
<comment type="caution">
    <text evidence="1">The sequence shown here is derived from an EMBL/GenBank/DDBJ whole genome shotgun (WGS) entry which is preliminary data.</text>
</comment>
<sequence>MPWLIADNGVRNPKRLKDGLEVLVNSQFHGDFSKHNEEGMALLLDHKGVISIQTNSDNTVARKWRVNLIRLGFIDPDTHIVTENGRRLINSSSLPEQEECFLRALLVHQLPSSIHPLPDGDIDQPFNPLRIVLEVISELKKRGETASITKNEMASIIIVHYSMDNITQLVDEIVSYRNKRNKSNNKKKFDREYRERAASFEGRVNASSLNSYADVNMRYLKLTGLFVEEGISKLSIAEHKETIVSQILSTEYQSVQANKYPSTIAKGASLPTDNENEAIKVIKSLYQLLLQNGEDVKPLPNLFELSVQDLSQLRIKLENQWINTLEKKYAEDQVNQWKDILDYMKELQKPSRIGKRGSLIPSGEGPAYLEWTIWRAFLAINSLQNYPWEARKFTVDRSFKPVRHAAGGDADMIFEFEDFVFVVEVTLTSSSRQEAAEGEPVRRHVAKYVDDYELKGKRVYGLFIANNINTNTAETFRIGVWYRNDDSQLSVQIVPITLKDFSNLFEKIFSAHKGKEARFILKQLFNDLLSFSNHRAPDWKKHMSNEIQRKIRAI</sequence>
<keyword evidence="1" id="KW-0255">Endonuclease</keyword>
<reference evidence="1 2" key="1">
    <citation type="submission" date="2024-05" db="EMBL/GenBank/DDBJ databases">
        <authorList>
            <person name="Haq I."/>
            <person name="Ullah Z."/>
            <person name="Ahmad R."/>
            <person name="Li M."/>
            <person name="Tong Y."/>
        </authorList>
    </citation>
    <scope>NUCLEOTIDE SEQUENCE [LARGE SCALE GENOMIC DNA]</scope>
    <source>
        <strain evidence="1 2">16A2E</strain>
    </source>
</reference>
<dbReference type="Proteomes" id="UP001444625">
    <property type="component" value="Unassembled WGS sequence"/>
</dbReference>
<dbReference type="EMBL" id="JBDIML010000002">
    <property type="protein sequence ID" value="MEN2766845.1"/>
    <property type="molecule type" value="Genomic_DNA"/>
</dbReference>
<accession>A0ABU9XEZ6</accession>
<evidence type="ECO:0000313" key="2">
    <source>
        <dbReference type="Proteomes" id="UP001444625"/>
    </source>
</evidence>
<name>A0ABU9XEZ6_9BACI</name>
<dbReference type="Gene3D" id="3.40.91.50">
    <property type="match status" value="1"/>
</dbReference>
<dbReference type="Pfam" id="PF09491">
    <property type="entry name" value="RE_AlwI"/>
    <property type="match status" value="1"/>
</dbReference>
<evidence type="ECO:0000313" key="1">
    <source>
        <dbReference type="EMBL" id="MEN2766845.1"/>
    </source>
</evidence>
<organism evidence="1 2">
    <name type="scientific">Ornithinibacillus xuwenensis</name>
    <dbReference type="NCBI Taxonomy" id="3144668"/>
    <lineage>
        <taxon>Bacteria</taxon>
        <taxon>Bacillati</taxon>
        <taxon>Bacillota</taxon>
        <taxon>Bacilli</taxon>
        <taxon>Bacillales</taxon>
        <taxon>Bacillaceae</taxon>
        <taxon>Ornithinibacillus</taxon>
    </lineage>
</organism>
<dbReference type="InterPro" id="IPR018573">
    <property type="entry name" value="Restrct_endonuc_II_AlwI"/>
</dbReference>
<protein>
    <submittedName>
        <fullName evidence="1">AlwI family type II restriction endonuclease</fullName>
        <ecNumber evidence="1">3.1.21.-</ecNumber>
    </submittedName>
</protein>
<keyword evidence="2" id="KW-1185">Reference proteome</keyword>
<keyword evidence="1" id="KW-0540">Nuclease</keyword>